<feature type="domain" description="Reverse transcriptase Ty1/copia-type" evidence="1">
    <location>
        <begin position="14"/>
        <end position="93"/>
    </location>
</feature>
<name>A0A0L6UDE5_9BASI</name>
<feature type="non-terminal residue" evidence="2">
    <location>
        <position position="297"/>
    </location>
</feature>
<comment type="caution">
    <text evidence="2">The sequence shown here is derived from an EMBL/GenBank/DDBJ whole genome shotgun (WGS) entry which is preliminary data.</text>
</comment>
<sequence length="297" mass="33852">KTTLRTPESGSEALKEELFIKTPEGSKRTAPYLRLRKSLYGLKQAPANWYDTLTLWFNEIDFVQSTSNPCLYIQKSKKSFIFFHVDDLIVIGDVNTFESKLIEKGLEMAGVQECQPVNTPLSIGIQLTEATNEEKADFSKLKINHRSHTGILNYLACRTQPDLAPAVSILSSFNHAPGINHWHQIIHCWKYLAGTANLKLTLRPDPNDFSDTIQHFTDATWADNLETRLSRSGSICFWKKCPIAWNSKKQHNITLSSTEAKMNALSDGVQENQWIQFMIEELYDKTLNPTQFLVDNK</sequence>
<dbReference type="PANTHER" id="PTHR11439">
    <property type="entry name" value="GAG-POL-RELATED RETROTRANSPOSON"/>
    <property type="match status" value="1"/>
</dbReference>
<protein>
    <recommendedName>
        <fullName evidence="1">Reverse transcriptase Ty1/copia-type domain-containing protein</fullName>
    </recommendedName>
</protein>
<keyword evidence="3" id="KW-1185">Reference proteome</keyword>
<dbReference type="VEuPathDB" id="FungiDB:VP01_7192g1"/>
<feature type="non-terminal residue" evidence="2">
    <location>
        <position position="1"/>
    </location>
</feature>
<organism evidence="2 3">
    <name type="scientific">Puccinia sorghi</name>
    <dbReference type="NCBI Taxonomy" id="27349"/>
    <lineage>
        <taxon>Eukaryota</taxon>
        <taxon>Fungi</taxon>
        <taxon>Dikarya</taxon>
        <taxon>Basidiomycota</taxon>
        <taxon>Pucciniomycotina</taxon>
        <taxon>Pucciniomycetes</taxon>
        <taxon>Pucciniales</taxon>
        <taxon>Pucciniaceae</taxon>
        <taxon>Puccinia</taxon>
    </lineage>
</organism>
<dbReference type="OrthoDB" id="413361at2759"/>
<dbReference type="Pfam" id="PF07727">
    <property type="entry name" value="RVT_2"/>
    <property type="match status" value="1"/>
</dbReference>
<dbReference type="AlphaFoldDB" id="A0A0L6UDE5"/>
<reference evidence="2 3" key="1">
    <citation type="submission" date="2015-08" db="EMBL/GenBank/DDBJ databases">
        <title>Next Generation Sequencing and Analysis of the Genome of Puccinia sorghi L Schw, the Causal Agent of Maize Common Rust.</title>
        <authorList>
            <person name="Rochi L."/>
            <person name="Burguener G."/>
            <person name="Darino M."/>
            <person name="Turjanski A."/>
            <person name="Kreff E."/>
            <person name="Dieguez M.J."/>
            <person name="Sacco F."/>
        </authorList>
    </citation>
    <scope>NUCLEOTIDE SEQUENCE [LARGE SCALE GENOMIC DNA]</scope>
    <source>
        <strain evidence="2 3">RO10H11247</strain>
    </source>
</reference>
<evidence type="ECO:0000313" key="3">
    <source>
        <dbReference type="Proteomes" id="UP000037035"/>
    </source>
</evidence>
<evidence type="ECO:0000313" key="2">
    <source>
        <dbReference type="EMBL" id="KNZ46536.1"/>
    </source>
</evidence>
<dbReference type="InterPro" id="IPR013103">
    <property type="entry name" value="RVT_2"/>
</dbReference>
<dbReference type="CDD" id="cd09272">
    <property type="entry name" value="RNase_HI_RT_Ty1"/>
    <property type="match status" value="1"/>
</dbReference>
<dbReference type="Proteomes" id="UP000037035">
    <property type="component" value="Unassembled WGS sequence"/>
</dbReference>
<proteinExistence type="predicted"/>
<dbReference type="EMBL" id="LAVV01012597">
    <property type="protein sequence ID" value="KNZ46536.1"/>
    <property type="molecule type" value="Genomic_DNA"/>
</dbReference>
<gene>
    <name evidence="2" type="ORF">VP01_7192g1</name>
</gene>
<dbReference type="PANTHER" id="PTHR11439:SF483">
    <property type="entry name" value="PEPTIDE SYNTHASE GLIP-LIKE, PUTATIVE (AFU_ORTHOLOGUE AFUA_3G12920)-RELATED"/>
    <property type="match status" value="1"/>
</dbReference>
<accession>A0A0L6UDE5</accession>
<evidence type="ECO:0000259" key="1">
    <source>
        <dbReference type="Pfam" id="PF07727"/>
    </source>
</evidence>
<dbReference type="SUPFAM" id="SSF56672">
    <property type="entry name" value="DNA/RNA polymerases"/>
    <property type="match status" value="1"/>
</dbReference>
<dbReference type="InterPro" id="IPR043502">
    <property type="entry name" value="DNA/RNA_pol_sf"/>
</dbReference>